<dbReference type="GO" id="GO:0050524">
    <property type="term" value="F:coenzyme-B sulfoethylthiotransferase activity"/>
    <property type="evidence" value="ECO:0007669"/>
    <property type="project" value="UniProtKB-EC"/>
</dbReference>
<evidence type="ECO:0000313" key="3">
    <source>
        <dbReference type="Proteomes" id="UP000000663"/>
    </source>
</evidence>
<dbReference type="Proteomes" id="UP000000663">
    <property type="component" value="Chromosome"/>
</dbReference>
<dbReference type="KEGG" id="rci:RCIX962"/>
<name>Q0W5P0_METAR</name>
<keyword evidence="3" id="KW-1185">Reference proteome</keyword>
<sequence length="166" mass="18685">MSRFNTPISGKRNEKGLMQIEVFPLRVLNVETAQKLIDELNKIDGITRMVVHGPRLPRENPDDLLEGKFGATDKKYLNIKGEQVELTVQVGRIWIEITDTPVIEQVRAAAEKTLPFPFEMYEGVYIRTKKTLSDYVRKGGNVDDISVGLFDPKAKARSSCCSTKGD</sequence>
<evidence type="ECO:0000313" key="2">
    <source>
        <dbReference type="EMBL" id="CAJ36303.1"/>
    </source>
</evidence>
<dbReference type="EMBL" id="AM114193">
    <property type="protein sequence ID" value="CAJ36303.1"/>
    <property type="molecule type" value="Genomic_DNA"/>
</dbReference>
<reference evidence="2 3" key="1">
    <citation type="journal article" date="2006" name="Science">
        <title>Genome of rice cluster I archaea -- the key methane producers in the rice rhizosphere.</title>
        <authorList>
            <person name="Erkel C."/>
            <person name="Kube M."/>
            <person name="Reinhardt R."/>
            <person name="Liesack W."/>
        </authorList>
    </citation>
    <scope>NUCLEOTIDE SEQUENCE [LARGE SCALE GENOMIC DNA]</scope>
    <source>
        <strain evidence="3">DSM 22066 / NBRC 105507 / MRE50</strain>
    </source>
</reference>
<dbReference type="Pfam" id="PF02505">
    <property type="entry name" value="MCR_D"/>
    <property type="match status" value="1"/>
</dbReference>
<dbReference type="AlphaFoldDB" id="Q0W5P0"/>
<dbReference type="EC" id="2.8.4.1" evidence="2"/>
<accession>Q0W5P0</accession>
<dbReference type="STRING" id="351160.RCIX962"/>
<organism evidence="2 3">
    <name type="scientific">Methanocella arvoryzae (strain DSM 22066 / NBRC 105507 / MRE50)</name>
    <dbReference type="NCBI Taxonomy" id="351160"/>
    <lineage>
        <taxon>Archaea</taxon>
        <taxon>Methanobacteriati</taxon>
        <taxon>Methanobacteriota</taxon>
        <taxon>Stenosarchaea group</taxon>
        <taxon>Methanomicrobia</taxon>
        <taxon>Methanocellales</taxon>
        <taxon>Methanocellaceae</taxon>
        <taxon>Methanocella</taxon>
    </lineage>
</organism>
<evidence type="ECO:0000256" key="1">
    <source>
        <dbReference type="ARBA" id="ARBA00022994"/>
    </source>
</evidence>
<dbReference type="PIRSF" id="PIRSF005636">
    <property type="entry name" value="McrD"/>
    <property type="match status" value="1"/>
</dbReference>
<gene>
    <name evidence="2" type="primary">mcrD-2</name>
    <name evidence="2" type="ORF">RCIX962</name>
</gene>
<protein>
    <submittedName>
        <fullName evidence="2">Methyl-coenzyme M reductase operon protein D</fullName>
        <ecNumber evidence="2">2.8.4.1</ecNumber>
    </submittedName>
</protein>
<dbReference type="GO" id="GO:0015948">
    <property type="term" value="P:methanogenesis"/>
    <property type="evidence" value="ECO:0007669"/>
    <property type="project" value="UniProtKB-KW"/>
</dbReference>
<dbReference type="OrthoDB" id="109281at2157"/>
<dbReference type="NCBIfam" id="TIGR03260">
    <property type="entry name" value="met_CoM_red_D"/>
    <property type="match status" value="1"/>
</dbReference>
<keyword evidence="2" id="KW-0808">Transferase</keyword>
<dbReference type="RefSeq" id="WP_012036217.1">
    <property type="nucleotide sequence ID" value="NC_009464.1"/>
</dbReference>
<proteinExistence type="predicted"/>
<dbReference type="InterPro" id="IPR003901">
    <property type="entry name" value="Me_CoM_Rdtase_D"/>
</dbReference>
<keyword evidence="1" id="KW-0484">Methanogenesis</keyword>
<dbReference type="GeneID" id="5145292"/>
<dbReference type="eggNOG" id="arCOG04859">
    <property type="taxonomic scope" value="Archaea"/>
</dbReference>